<keyword evidence="2" id="KW-1133">Transmembrane helix</keyword>
<dbReference type="AlphaFoldDB" id="A0A644U6F9"/>
<gene>
    <name evidence="3" type="ORF">SDC9_20336</name>
</gene>
<dbReference type="EMBL" id="VSSQ01000081">
    <property type="protein sequence ID" value="MPL74524.1"/>
    <property type="molecule type" value="Genomic_DNA"/>
</dbReference>
<evidence type="ECO:0000256" key="2">
    <source>
        <dbReference type="SAM" id="Phobius"/>
    </source>
</evidence>
<feature type="transmembrane region" description="Helical" evidence="2">
    <location>
        <begin position="24"/>
        <end position="44"/>
    </location>
</feature>
<protein>
    <submittedName>
        <fullName evidence="3">Uncharacterized protein</fullName>
    </submittedName>
</protein>
<sequence>MYVEYSNAGRPVNKHLGTVIMNTAYKILTLLFAAMFLIIPVAAVEDEDICVVTQDPVSLYPHLVHITFTALQELPEHAELSPFFRDDLIETEETDEICDEVTAWFINNEPSAGLDGSVISPDTREDPHQAPA</sequence>
<proteinExistence type="predicted"/>
<reference evidence="3" key="1">
    <citation type="submission" date="2019-08" db="EMBL/GenBank/DDBJ databases">
        <authorList>
            <person name="Kucharzyk K."/>
            <person name="Murdoch R.W."/>
            <person name="Higgins S."/>
            <person name="Loffler F."/>
        </authorList>
    </citation>
    <scope>NUCLEOTIDE SEQUENCE</scope>
</reference>
<organism evidence="3">
    <name type="scientific">bioreactor metagenome</name>
    <dbReference type="NCBI Taxonomy" id="1076179"/>
    <lineage>
        <taxon>unclassified sequences</taxon>
        <taxon>metagenomes</taxon>
        <taxon>ecological metagenomes</taxon>
    </lineage>
</organism>
<feature type="compositionally biased region" description="Basic and acidic residues" evidence="1">
    <location>
        <begin position="122"/>
        <end position="132"/>
    </location>
</feature>
<feature type="region of interest" description="Disordered" evidence="1">
    <location>
        <begin position="109"/>
        <end position="132"/>
    </location>
</feature>
<keyword evidence="2" id="KW-0812">Transmembrane</keyword>
<accession>A0A644U6F9</accession>
<keyword evidence="2" id="KW-0472">Membrane</keyword>
<name>A0A644U6F9_9ZZZZ</name>
<comment type="caution">
    <text evidence="3">The sequence shown here is derived from an EMBL/GenBank/DDBJ whole genome shotgun (WGS) entry which is preliminary data.</text>
</comment>
<evidence type="ECO:0000313" key="3">
    <source>
        <dbReference type="EMBL" id="MPL74524.1"/>
    </source>
</evidence>
<evidence type="ECO:0000256" key="1">
    <source>
        <dbReference type="SAM" id="MobiDB-lite"/>
    </source>
</evidence>